<name>A0AAD6TRL5_9AGAR</name>
<dbReference type="Proteomes" id="UP001222325">
    <property type="component" value="Unassembled WGS sequence"/>
</dbReference>
<keyword evidence="3" id="KW-1185">Reference proteome</keyword>
<organism evidence="2 3">
    <name type="scientific">Mycena belliarum</name>
    <dbReference type="NCBI Taxonomy" id="1033014"/>
    <lineage>
        <taxon>Eukaryota</taxon>
        <taxon>Fungi</taxon>
        <taxon>Dikarya</taxon>
        <taxon>Basidiomycota</taxon>
        <taxon>Agaricomycotina</taxon>
        <taxon>Agaricomycetes</taxon>
        <taxon>Agaricomycetidae</taxon>
        <taxon>Agaricales</taxon>
        <taxon>Marasmiineae</taxon>
        <taxon>Mycenaceae</taxon>
        <taxon>Mycena</taxon>
    </lineage>
</organism>
<gene>
    <name evidence="2" type="ORF">B0H15DRAFT_139175</name>
</gene>
<feature type="compositionally biased region" description="Basic residues" evidence="1">
    <location>
        <begin position="237"/>
        <end position="252"/>
    </location>
</feature>
<comment type="caution">
    <text evidence="2">The sequence shown here is derived from an EMBL/GenBank/DDBJ whole genome shotgun (WGS) entry which is preliminary data.</text>
</comment>
<evidence type="ECO:0000313" key="2">
    <source>
        <dbReference type="EMBL" id="KAJ7068920.1"/>
    </source>
</evidence>
<feature type="compositionally biased region" description="Basic and acidic residues" evidence="1">
    <location>
        <begin position="1"/>
        <end position="15"/>
    </location>
</feature>
<feature type="compositionally biased region" description="Pro residues" evidence="1">
    <location>
        <begin position="24"/>
        <end position="33"/>
    </location>
</feature>
<evidence type="ECO:0000256" key="1">
    <source>
        <dbReference type="SAM" id="MobiDB-lite"/>
    </source>
</evidence>
<evidence type="ECO:0000313" key="3">
    <source>
        <dbReference type="Proteomes" id="UP001222325"/>
    </source>
</evidence>
<dbReference type="EMBL" id="JARJCN010000145">
    <property type="protein sequence ID" value="KAJ7068920.1"/>
    <property type="molecule type" value="Genomic_DNA"/>
</dbReference>
<reference evidence="2" key="1">
    <citation type="submission" date="2023-03" db="EMBL/GenBank/DDBJ databases">
        <title>Massive genome expansion in bonnet fungi (Mycena s.s.) driven by repeated elements and novel gene families across ecological guilds.</title>
        <authorList>
            <consortium name="Lawrence Berkeley National Laboratory"/>
            <person name="Harder C.B."/>
            <person name="Miyauchi S."/>
            <person name="Viragh M."/>
            <person name="Kuo A."/>
            <person name="Thoen E."/>
            <person name="Andreopoulos B."/>
            <person name="Lu D."/>
            <person name="Skrede I."/>
            <person name="Drula E."/>
            <person name="Henrissat B."/>
            <person name="Morin E."/>
            <person name="Kohler A."/>
            <person name="Barry K."/>
            <person name="LaButti K."/>
            <person name="Morin E."/>
            <person name="Salamov A."/>
            <person name="Lipzen A."/>
            <person name="Mereny Z."/>
            <person name="Hegedus B."/>
            <person name="Baldrian P."/>
            <person name="Stursova M."/>
            <person name="Weitz H."/>
            <person name="Taylor A."/>
            <person name="Grigoriev I.V."/>
            <person name="Nagy L.G."/>
            <person name="Martin F."/>
            <person name="Kauserud H."/>
        </authorList>
    </citation>
    <scope>NUCLEOTIDE SEQUENCE</scope>
    <source>
        <strain evidence="2">CBHHK173m</strain>
    </source>
</reference>
<accession>A0AAD6TRL5</accession>
<proteinExistence type="predicted"/>
<sequence length="335" mass="35313">MSAHSRELPCDRDAHPAPSTPSAAPSPVPPVPASPRSFTSLATPVAPSAPLRSMRAPQLTSCMRLLPRLVSRPLLRSILRAGPQRFPLSPTRPPCAAASPSGQSPGRFCGRGAAQSRRAQMCPSVPAPPRPFTRLAPLTLPSPCAPCAPASGPVCPANPAPSLLPPSSLRVSARVRVARLLPSDAAPHLHCAAPSQVRASSVESRAWGYASQLATALHCAGAARAPATPSRLLCGRPPRRTTRTGQKSRRAQMRTTTRRSTVPGALLTLALTTPTSSARTPQCLMSSDVALSNPNRSFFAENAARDSRSPTRAKNLRISAHFHLIAGWLRVYGAE</sequence>
<feature type="region of interest" description="Disordered" evidence="1">
    <location>
        <begin position="228"/>
        <end position="258"/>
    </location>
</feature>
<feature type="region of interest" description="Disordered" evidence="1">
    <location>
        <begin position="85"/>
        <end position="111"/>
    </location>
</feature>
<dbReference type="AlphaFoldDB" id="A0AAD6TRL5"/>
<feature type="region of interest" description="Disordered" evidence="1">
    <location>
        <begin position="1"/>
        <end position="44"/>
    </location>
</feature>
<protein>
    <submittedName>
        <fullName evidence="2">Uncharacterized protein</fullName>
    </submittedName>
</protein>